<keyword evidence="2" id="KW-0472">Membrane</keyword>
<evidence type="ECO:0000256" key="1">
    <source>
        <dbReference type="SAM" id="MobiDB-lite"/>
    </source>
</evidence>
<feature type="region of interest" description="Disordered" evidence="1">
    <location>
        <begin position="1"/>
        <end position="38"/>
    </location>
</feature>
<dbReference type="InParanoid" id="A0A2V0PNL5"/>
<evidence type="ECO:0000313" key="4">
    <source>
        <dbReference type="Proteomes" id="UP000247498"/>
    </source>
</evidence>
<reference evidence="3 4" key="1">
    <citation type="journal article" date="2018" name="Sci. Rep.">
        <title>Raphidocelis subcapitata (=Pseudokirchneriella subcapitata) provides an insight into genome evolution and environmental adaptations in the Sphaeropleales.</title>
        <authorList>
            <person name="Suzuki S."/>
            <person name="Yamaguchi H."/>
            <person name="Nakajima N."/>
            <person name="Kawachi M."/>
        </authorList>
    </citation>
    <scope>NUCLEOTIDE SEQUENCE [LARGE SCALE GENOMIC DNA]</scope>
    <source>
        <strain evidence="3 4">NIES-35</strain>
    </source>
</reference>
<evidence type="ECO:0000256" key="2">
    <source>
        <dbReference type="SAM" id="Phobius"/>
    </source>
</evidence>
<sequence>MSVPMGQPCGACSCSGRGATARGSAWPAARRGQRSGGARAPAAYRQPMFSAFDTAPAASAPVDALQQRVEGLAASLGQQLPPLRAPQLQPPSEQALQEGLGKSLQLAQGVAGAVNDAFHAALAPFALFDGLWPNLLFWLVLALFSFNLIVLAPRQ</sequence>
<gene>
    <name evidence="3" type="ORF">Rsub_11274</name>
</gene>
<evidence type="ECO:0000313" key="3">
    <source>
        <dbReference type="EMBL" id="GBF98725.1"/>
    </source>
</evidence>
<accession>A0A2V0PNL5</accession>
<dbReference type="AlphaFoldDB" id="A0A2V0PNL5"/>
<keyword evidence="2" id="KW-0812">Transmembrane</keyword>
<name>A0A2V0PNL5_9CHLO</name>
<keyword evidence="2" id="KW-1133">Transmembrane helix</keyword>
<feature type="transmembrane region" description="Helical" evidence="2">
    <location>
        <begin position="135"/>
        <end position="152"/>
    </location>
</feature>
<proteinExistence type="predicted"/>
<dbReference type="EMBL" id="BDRX01000133">
    <property type="protein sequence ID" value="GBF98725.1"/>
    <property type="molecule type" value="Genomic_DNA"/>
</dbReference>
<protein>
    <submittedName>
        <fullName evidence="3">Uncharacterized protein</fullName>
    </submittedName>
</protein>
<comment type="caution">
    <text evidence="3">The sequence shown here is derived from an EMBL/GenBank/DDBJ whole genome shotgun (WGS) entry which is preliminary data.</text>
</comment>
<keyword evidence="4" id="KW-1185">Reference proteome</keyword>
<dbReference type="Proteomes" id="UP000247498">
    <property type="component" value="Unassembled WGS sequence"/>
</dbReference>
<organism evidence="3 4">
    <name type="scientific">Raphidocelis subcapitata</name>
    <dbReference type="NCBI Taxonomy" id="307507"/>
    <lineage>
        <taxon>Eukaryota</taxon>
        <taxon>Viridiplantae</taxon>
        <taxon>Chlorophyta</taxon>
        <taxon>core chlorophytes</taxon>
        <taxon>Chlorophyceae</taxon>
        <taxon>CS clade</taxon>
        <taxon>Sphaeropleales</taxon>
        <taxon>Selenastraceae</taxon>
        <taxon>Raphidocelis</taxon>
    </lineage>
</organism>